<sequence>MVLTNSRNEAMQRSFRELNHSLIQSYLFPIPYTQRYSFCVSSQPSAVSSQQSAVALIAVR</sequence>
<gene>
    <name evidence="1" type="ORF">BJP34_08565</name>
</gene>
<name>A0A1D8TPA5_9CYAN</name>
<reference evidence="2" key="1">
    <citation type="submission" date="2016-10" db="EMBL/GenBank/DDBJ databases">
        <title>Comparative genomics uncovers the prolific and rare metabolic potential of the cyanobacterial genus Moorea.</title>
        <authorList>
            <person name="Leao T."/>
            <person name="Castelao G."/>
            <person name="Korobeynikov A."/>
            <person name="Monroe E.A."/>
            <person name="Podell S."/>
            <person name="Glukhov E."/>
            <person name="Allen E."/>
            <person name="Gerwick W.H."/>
            <person name="Gerwick L."/>
        </authorList>
    </citation>
    <scope>NUCLEOTIDE SEQUENCE [LARGE SCALE GENOMIC DNA]</scope>
    <source>
        <strain evidence="2">PAL-8-15-08-1</strain>
    </source>
</reference>
<evidence type="ECO:0000313" key="1">
    <source>
        <dbReference type="EMBL" id="AOW99498.1"/>
    </source>
</evidence>
<evidence type="ECO:0000313" key="2">
    <source>
        <dbReference type="Proteomes" id="UP000177870"/>
    </source>
</evidence>
<accession>A0A1D8TPA5</accession>
<dbReference type="AlphaFoldDB" id="A0A1D8TPA5"/>
<dbReference type="KEGG" id="mpro:BJP34_08565"/>
<dbReference type="EMBL" id="CP017599">
    <property type="protein sequence ID" value="AOW99498.1"/>
    <property type="molecule type" value="Genomic_DNA"/>
</dbReference>
<dbReference type="Proteomes" id="UP000177870">
    <property type="component" value="Chromosome"/>
</dbReference>
<proteinExistence type="predicted"/>
<protein>
    <submittedName>
        <fullName evidence="1">Uncharacterized protein</fullName>
    </submittedName>
</protein>
<organism evidence="1 2">
    <name type="scientific">Moorena producens PAL-8-15-08-1</name>
    <dbReference type="NCBI Taxonomy" id="1458985"/>
    <lineage>
        <taxon>Bacteria</taxon>
        <taxon>Bacillati</taxon>
        <taxon>Cyanobacteriota</taxon>
        <taxon>Cyanophyceae</taxon>
        <taxon>Coleofasciculales</taxon>
        <taxon>Coleofasciculaceae</taxon>
        <taxon>Moorena</taxon>
    </lineage>
</organism>